<sequence>MTEIYLVEDHPLVTEGIKAIFDKEDGMNCTYSFDNGKDLLAKLPIHQPDVIVMDINLPDTNGIDLCKIVKDQYPSIAVIALSINNEKSIIKKMMDNGASGYILKDAAKYEIVDAIKAVMQRKTYFSISASNTLKKPDERKLPALTRREKEILLKIADGLTNQQIADLIFVDVSTVSSHRKNMLAKYDVQNTAQLIKLAITEKLI</sequence>
<keyword evidence="2" id="KW-0805">Transcription regulation</keyword>
<dbReference type="SUPFAM" id="SSF52172">
    <property type="entry name" value="CheY-like"/>
    <property type="match status" value="1"/>
</dbReference>
<dbReference type="InterPro" id="IPR000792">
    <property type="entry name" value="Tscrpt_reg_LuxR_C"/>
</dbReference>
<dbReference type="RefSeq" id="WP_188763419.1">
    <property type="nucleotide sequence ID" value="NZ_BMKK01000001.1"/>
</dbReference>
<proteinExistence type="predicted"/>
<evidence type="ECO:0000256" key="3">
    <source>
        <dbReference type="ARBA" id="ARBA00023125"/>
    </source>
</evidence>
<dbReference type="PROSITE" id="PS00622">
    <property type="entry name" value="HTH_LUXR_1"/>
    <property type="match status" value="1"/>
</dbReference>
<comment type="caution">
    <text evidence="8">The sequence shown here is derived from an EMBL/GenBank/DDBJ whole genome shotgun (WGS) entry which is preliminary data.</text>
</comment>
<organism evidence="8 9">
    <name type="scientific">Emticicia aquatilis</name>
    <dbReference type="NCBI Taxonomy" id="1537369"/>
    <lineage>
        <taxon>Bacteria</taxon>
        <taxon>Pseudomonadati</taxon>
        <taxon>Bacteroidota</taxon>
        <taxon>Cytophagia</taxon>
        <taxon>Cytophagales</taxon>
        <taxon>Leadbetterellaceae</taxon>
        <taxon>Emticicia</taxon>
    </lineage>
</organism>
<reference evidence="8" key="1">
    <citation type="journal article" date="2014" name="Int. J. Syst. Evol. Microbiol.">
        <title>Complete genome sequence of Corynebacterium casei LMG S-19264T (=DSM 44701T), isolated from a smear-ripened cheese.</title>
        <authorList>
            <consortium name="US DOE Joint Genome Institute (JGI-PGF)"/>
            <person name="Walter F."/>
            <person name="Albersmeier A."/>
            <person name="Kalinowski J."/>
            <person name="Ruckert C."/>
        </authorList>
    </citation>
    <scope>NUCLEOTIDE SEQUENCE</scope>
    <source>
        <strain evidence="8">CGMCC 1.15958</strain>
    </source>
</reference>
<dbReference type="SUPFAM" id="SSF46894">
    <property type="entry name" value="C-terminal effector domain of the bipartite response regulators"/>
    <property type="match status" value="1"/>
</dbReference>
<dbReference type="InterPro" id="IPR001789">
    <property type="entry name" value="Sig_transdc_resp-reg_receiver"/>
</dbReference>
<protein>
    <submittedName>
        <fullName evidence="8">DNA-binding response regulator</fullName>
    </submittedName>
</protein>
<dbReference type="PROSITE" id="PS50110">
    <property type="entry name" value="RESPONSE_REGULATORY"/>
    <property type="match status" value="1"/>
</dbReference>
<evidence type="ECO:0000259" key="6">
    <source>
        <dbReference type="PROSITE" id="PS50043"/>
    </source>
</evidence>
<dbReference type="GO" id="GO:0006355">
    <property type="term" value="P:regulation of DNA-templated transcription"/>
    <property type="evidence" value="ECO:0007669"/>
    <property type="project" value="InterPro"/>
</dbReference>
<dbReference type="GO" id="GO:0003677">
    <property type="term" value="F:DNA binding"/>
    <property type="evidence" value="ECO:0007669"/>
    <property type="project" value="UniProtKB-KW"/>
</dbReference>
<dbReference type="Pfam" id="PF00072">
    <property type="entry name" value="Response_reg"/>
    <property type="match status" value="1"/>
</dbReference>
<evidence type="ECO:0000256" key="2">
    <source>
        <dbReference type="ARBA" id="ARBA00023015"/>
    </source>
</evidence>
<dbReference type="AlphaFoldDB" id="A0A917DH47"/>
<dbReference type="Proteomes" id="UP000609064">
    <property type="component" value="Unassembled WGS sequence"/>
</dbReference>
<dbReference type="GO" id="GO:0000160">
    <property type="term" value="P:phosphorelay signal transduction system"/>
    <property type="evidence" value="ECO:0007669"/>
    <property type="project" value="InterPro"/>
</dbReference>
<name>A0A917DH47_9BACT</name>
<dbReference type="InterPro" id="IPR011006">
    <property type="entry name" value="CheY-like_superfamily"/>
</dbReference>
<evidence type="ECO:0000259" key="7">
    <source>
        <dbReference type="PROSITE" id="PS50110"/>
    </source>
</evidence>
<dbReference type="CDD" id="cd06170">
    <property type="entry name" value="LuxR_C_like"/>
    <property type="match status" value="1"/>
</dbReference>
<keyword evidence="1 5" id="KW-0597">Phosphoprotein</keyword>
<dbReference type="PANTHER" id="PTHR43214">
    <property type="entry name" value="TWO-COMPONENT RESPONSE REGULATOR"/>
    <property type="match status" value="1"/>
</dbReference>
<dbReference type="SMART" id="SM00421">
    <property type="entry name" value="HTH_LUXR"/>
    <property type="match status" value="1"/>
</dbReference>
<accession>A0A917DH47</accession>
<dbReference type="SMART" id="SM00448">
    <property type="entry name" value="REC"/>
    <property type="match status" value="1"/>
</dbReference>
<dbReference type="InterPro" id="IPR039420">
    <property type="entry name" value="WalR-like"/>
</dbReference>
<evidence type="ECO:0000256" key="4">
    <source>
        <dbReference type="ARBA" id="ARBA00023163"/>
    </source>
</evidence>
<gene>
    <name evidence="8" type="ORF">GCM10011514_00230</name>
</gene>
<evidence type="ECO:0000256" key="5">
    <source>
        <dbReference type="PROSITE-ProRule" id="PRU00169"/>
    </source>
</evidence>
<evidence type="ECO:0000256" key="1">
    <source>
        <dbReference type="ARBA" id="ARBA00022553"/>
    </source>
</evidence>
<feature type="domain" description="HTH luxR-type" evidence="6">
    <location>
        <begin position="137"/>
        <end position="202"/>
    </location>
</feature>
<evidence type="ECO:0000313" key="8">
    <source>
        <dbReference type="EMBL" id="GGD40106.1"/>
    </source>
</evidence>
<keyword evidence="3 8" id="KW-0238">DNA-binding</keyword>
<dbReference type="InterPro" id="IPR058245">
    <property type="entry name" value="NreC/VraR/RcsB-like_REC"/>
</dbReference>
<dbReference type="Gene3D" id="3.40.50.2300">
    <property type="match status" value="1"/>
</dbReference>
<dbReference type="PANTHER" id="PTHR43214:SF41">
    <property type="entry name" value="NITRATE_NITRITE RESPONSE REGULATOR PROTEIN NARP"/>
    <property type="match status" value="1"/>
</dbReference>
<evidence type="ECO:0000313" key="9">
    <source>
        <dbReference type="Proteomes" id="UP000609064"/>
    </source>
</evidence>
<feature type="modified residue" description="4-aspartylphosphate" evidence="5">
    <location>
        <position position="54"/>
    </location>
</feature>
<reference evidence="8" key="2">
    <citation type="submission" date="2020-09" db="EMBL/GenBank/DDBJ databases">
        <authorList>
            <person name="Sun Q."/>
            <person name="Zhou Y."/>
        </authorList>
    </citation>
    <scope>NUCLEOTIDE SEQUENCE</scope>
    <source>
        <strain evidence="8">CGMCC 1.15958</strain>
    </source>
</reference>
<keyword evidence="4" id="KW-0804">Transcription</keyword>
<dbReference type="PRINTS" id="PR00038">
    <property type="entry name" value="HTHLUXR"/>
</dbReference>
<dbReference type="PROSITE" id="PS50043">
    <property type="entry name" value="HTH_LUXR_2"/>
    <property type="match status" value="1"/>
</dbReference>
<keyword evidence="9" id="KW-1185">Reference proteome</keyword>
<dbReference type="Pfam" id="PF00196">
    <property type="entry name" value="GerE"/>
    <property type="match status" value="1"/>
</dbReference>
<dbReference type="InterPro" id="IPR016032">
    <property type="entry name" value="Sig_transdc_resp-reg_C-effctor"/>
</dbReference>
<dbReference type="CDD" id="cd17535">
    <property type="entry name" value="REC_NarL-like"/>
    <property type="match status" value="1"/>
</dbReference>
<dbReference type="EMBL" id="BMKK01000001">
    <property type="protein sequence ID" value="GGD40106.1"/>
    <property type="molecule type" value="Genomic_DNA"/>
</dbReference>
<feature type="domain" description="Response regulatory" evidence="7">
    <location>
        <begin position="3"/>
        <end position="119"/>
    </location>
</feature>